<sequence length="333" mass="36719">MPIIRRALSTMSKRTFTLNDGKVVPALAWGSGTSGIFGNADLAVKAGVVALEKGFKHVDTAQVYHTEEAVGQAVKKSGLDRKSLFLTTKISEKLPSDREAIRKSVAASVEKLQSKPDLLIIHFPSVARDGDLGKFWTELEELVLDGTLEGVSLGVSNFRPQDLEAILKVARIKPTVNRTFQLYSSRYALILCKELEYHPYVLTHLAPILKIGKEHNIITESYGALTPILRHPTGGPLKPVLERIAQRLSKDTGKELDSTAVLILWTIQKGVIAVTTSKTDKRIESLVAIDDLPDLTAEEVKEIEEVGSKVHFRHYTEHVTTDFPNPDLPDGTQ</sequence>
<dbReference type="GeneID" id="30151740"/>
<dbReference type="STRING" id="1295533.A0A1E3I809"/>
<dbReference type="InterPro" id="IPR020471">
    <property type="entry name" value="AKR"/>
</dbReference>
<dbReference type="PANTHER" id="PTHR43827">
    <property type="entry name" value="2,5-DIKETO-D-GLUCONIC ACID REDUCTASE"/>
    <property type="match status" value="1"/>
</dbReference>
<gene>
    <name evidence="5" type="ORF">L202_00431</name>
</gene>
<protein>
    <recommendedName>
        <fullName evidence="4">NADP-dependent oxidoreductase domain-containing protein</fullName>
    </recommendedName>
</protein>
<dbReference type="EMBL" id="AWGJ01000001">
    <property type="protein sequence ID" value="ODN84495.1"/>
    <property type="molecule type" value="Genomic_DNA"/>
</dbReference>
<comment type="similarity">
    <text evidence="1">Belongs to the aldo/keto reductase family.</text>
</comment>
<name>A0A1E3I809_9TREE</name>
<organism evidence="5 6">
    <name type="scientific">Cryptococcus amylolentus CBS 6039</name>
    <dbReference type="NCBI Taxonomy" id="1295533"/>
    <lineage>
        <taxon>Eukaryota</taxon>
        <taxon>Fungi</taxon>
        <taxon>Dikarya</taxon>
        <taxon>Basidiomycota</taxon>
        <taxon>Agaricomycotina</taxon>
        <taxon>Tremellomycetes</taxon>
        <taxon>Tremellales</taxon>
        <taxon>Cryptococcaceae</taxon>
        <taxon>Cryptococcus</taxon>
    </lineage>
</organism>
<evidence type="ECO:0000259" key="4">
    <source>
        <dbReference type="Pfam" id="PF00248"/>
    </source>
</evidence>
<dbReference type="InterPro" id="IPR036812">
    <property type="entry name" value="NAD(P)_OxRdtase_dom_sf"/>
</dbReference>
<dbReference type="OrthoDB" id="416253at2759"/>
<dbReference type="Proteomes" id="UP000094065">
    <property type="component" value="Unassembled WGS sequence"/>
</dbReference>
<dbReference type="InterPro" id="IPR023210">
    <property type="entry name" value="NADP_OxRdtase_dom"/>
</dbReference>
<dbReference type="SUPFAM" id="SSF51430">
    <property type="entry name" value="NAD(P)-linked oxidoreductase"/>
    <property type="match status" value="1"/>
</dbReference>
<dbReference type="Gene3D" id="3.20.20.100">
    <property type="entry name" value="NADP-dependent oxidoreductase domain"/>
    <property type="match status" value="1"/>
</dbReference>
<reference evidence="5 6" key="1">
    <citation type="submission" date="2016-06" db="EMBL/GenBank/DDBJ databases">
        <title>Evolution of pathogenesis and genome organization in the Tremellales.</title>
        <authorList>
            <person name="Cuomo C."/>
            <person name="Litvintseva A."/>
            <person name="Heitman J."/>
            <person name="Chen Y."/>
            <person name="Sun S."/>
            <person name="Springer D."/>
            <person name="Dromer F."/>
            <person name="Young S."/>
            <person name="Zeng Q."/>
            <person name="Chapman S."/>
            <person name="Gujja S."/>
            <person name="Saif S."/>
            <person name="Birren B."/>
        </authorList>
    </citation>
    <scope>NUCLEOTIDE SEQUENCE [LARGE SCALE GENOMIC DNA]</scope>
    <source>
        <strain evidence="5 6">CBS 6039</strain>
    </source>
</reference>
<comment type="caution">
    <text evidence="5">The sequence shown here is derived from an EMBL/GenBank/DDBJ whole genome shotgun (WGS) entry which is preliminary data.</text>
</comment>
<keyword evidence="2" id="KW-0521">NADP</keyword>
<evidence type="ECO:0000256" key="3">
    <source>
        <dbReference type="ARBA" id="ARBA00023002"/>
    </source>
</evidence>
<dbReference type="Pfam" id="PF00248">
    <property type="entry name" value="Aldo_ket_red"/>
    <property type="match status" value="1"/>
</dbReference>
<dbReference type="PANTHER" id="PTHR43827:SF3">
    <property type="entry name" value="NADP-DEPENDENT OXIDOREDUCTASE DOMAIN-CONTAINING PROTEIN"/>
    <property type="match status" value="1"/>
</dbReference>
<evidence type="ECO:0000256" key="1">
    <source>
        <dbReference type="ARBA" id="ARBA00007905"/>
    </source>
</evidence>
<proteinExistence type="inferred from homology"/>
<evidence type="ECO:0000313" key="6">
    <source>
        <dbReference type="Proteomes" id="UP000094065"/>
    </source>
</evidence>
<evidence type="ECO:0000313" key="5">
    <source>
        <dbReference type="EMBL" id="ODN84495.1"/>
    </source>
</evidence>
<dbReference type="RefSeq" id="XP_018998298.1">
    <property type="nucleotide sequence ID" value="XM_019133593.1"/>
</dbReference>
<accession>A0A1E3I809</accession>
<dbReference type="GO" id="GO:0016616">
    <property type="term" value="F:oxidoreductase activity, acting on the CH-OH group of donors, NAD or NADP as acceptor"/>
    <property type="evidence" value="ECO:0007669"/>
    <property type="project" value="UniProtKB-ARBA"/>
</dbReference>
<feature type="domain" description="NADP-dependent oxidoreductase" evidence="4">
    <location>
        <begin position="38"/>
        <end position="306"/>
    </location>
</feature>
<evidence type="ECO:0000256" key="2">
    <source>
        <dbReference type="ARBA" id="ARBA00022857"/>
    </source>
</evidence>
<keyword evidence="6" id="KW-1185">Reference proteome</keyword>
<dbReference type="AlphaFoldDB" id="A0A1E3I809"/>
<keyword evidence="3" id="KW-0560">Oxidoreductase</keyword>
<dbReference type="PRINTS" id="PR00069">
    <property type="entry name" value="ALDKETRDTASE"/>
</dbReference>